<protein>
    <recommendedName>
        <fullName evidence="1">Winged helix-turn helix domain-containing protein</fullName>
    </recommendedName>
</protein>
<evidence type="ECO:0000313" key="2">
    <source>
        <dbReference type="EMBL" id="PPQ27813.1"/>
    </source>
</evidence>
<organism evidence="2 3">
    <name type="scientific">Rhodoblastus sphagnicola</name>
    <dbReference type="NCBI Taxonomy" id="333368"/>
    <lineage>
        <taxon>Bacteria</taxon>
        <taxon>Pseudomonadati</taxon>
        <taxon>Pseudomonadota</taxon>
        <taxon>Alphaproteobacteria</taxon>
        <taxon>Hyphomicrobiales</taxon>
        <taxon>Rhodoblastaceae</taxon>
        <taxon>Rhodoblastus</taxon>
    </lineage>
</organism>
<gene>
    <name evidence="2" type="ORF">CCR94_19300</name>
</gene>
<dbReference type="SUPFAM" id="SSF46689">
    <property type="entry name" value="Homeodomain-like"/>
    <property type="match status" value="1"/>
</dbReference>
<comment type="caution">
    <text evidence="2">The sequence shown here is derived from an EMBL/GenBank/DDBJ whole genome shotgun (WGS) entry which is preliminary data.</text>
</comment>
<dbReference type="InterPro" id="IPR025959">
    <property type="entry name" value="Winged_HTH_dom"/>
</dbReference>
<dbReference type="InterPro" id="IPR009057">
    <property type="entry name" value="Homeodomain-like_sf"/>
</dbReference>
<sequence>MFVMAAAIRLREDCDAVALRAIVRRAKDGPQARRLLALAAIYDGGARSEAAKIGGVGLQVVRDWVLRFNAHGPDGLIDRKAPGQPSLLKDEHRAALARMIEDGPMPCIHGVVRWRIVDLCQWVFEEFRIAVAEQTMSREMRKMGYRKLSARPRHHAQAEGAIEDFKKACQPAWMRSRTKRASPSTK</sequence>
<proteinExistence type="predicted"/>
<accession>A0A2S6MZL7</accession>
<evidence type="ECO:0000259" key="1">
    <source>
        <dbReference type="Pfam" id="PF13592"/>
    </source>
</evidence>
<dbReference type="Pfam" id="PF13592">
    <property type="entry name" value="HTH_33"/>
    <property type="match status" value="1"/>
</dbReference>
<keyword evidence="3" id="KW-1185">Reference proteome</keyword>
<dbReference type="EMBL" id="NHSJ01000120">
    <property type="protein sequence ID" value="PPQ27813.1"/>
    <property type="molecule type" value="Genomic_DNA"/>
</dbReference>
<dbReference type="Pfam" id="PF13551">
    <property type="entry name" value="HTH_29"/>
    <property type="match status" value="1"/>
</dbReference>
<name>A0A2S6MZL7_9HYPH</name>
<feature type="domain" description="Winged helix-turn helix" evidence="1">
    <location>
        <begin position="111"/>
        <end position="167"/>
    </location>
</feature>
<dbReference type="Proteomes" id="UP000239089">
    <property type="component" value="Unassembled WGS sequence"/>
</dbReference>
<dbReference type="AlphaFoldDB" id="A0A2S6MZL7"/>
<reference evidence="2 3" key="1">
    <citation type="journal article" date="2018" name="Arch. Microbiol.">
        <title>New insights into the metabolic potential of the phototrophic purple bacterium Rhodopila globiformis DSM 161(T) from its draft genome sequence and evidence for a vanadium-dependent nitrogenase.</title>
        <authorList>
            <person name="Imhoff J.F."/>
            <person name="Rahn T."/>
            <person name="Kunzel S."/>
            <person name="Neulinger S.C."/>
        </authorList>
    </citation>
    <scope>NUCLEOTIDE SEQUENCE [LARGE SCALE GENOMIC DNA]</scope>
    <source>
        <strain evidence="2 3">DSM 16996</strain>
    </source>
</reference>
<evidence type="ECO:0000313" key="3">
    <source>
        <dbReference type="Proteomes" id="UP000239089"/>
    </source>
</evidence>